<protein>
    <submittedName>
        <fullName evidence="1">Uncharacterized protein</fullName>
    </submittedName>
</protein>
<keyword evidence="2" id="KW-1185">Reference proteome</keyword>
<organism evidence="1 2">
    <name type="scientific">Xenotaenia resolanae</name>
    <dbReference type="NCBI Taxonomy" id="208358"/>
    <lineage>
        <taxon>Eukaryota</taxon>
        <taxon>Metazoa</taxon>
        <taxon>Chordata</taxon>
        <taxon>Craniata</taxon>
        <taxon>Vertebrata</taxon>
        <taxon>Euteleostomi</taxon>
        <taxon>Actinopterygii</taxon>
        <taxon>Neopterygii</taxon>
        <taxon>Teleostei</taxon>
        <taxon>Neoteleostei</taxon>
        <taxon>Acanthomorphata</taxon>
        <taxon>Ovalentaria</taxon>
        <taxon>Atherinomorphae</taxon>
        <taxon>Cyprinodontiformes</taxon>
        <taxon>Goodeidae</taxon>
        <taxon>Xenotaenia</taxon>
    </lineage>
</organism>
<gene>
    <name evidence="1" type="ORF">XENORESO_004652</name>
</gene>
<name>A0ABV0W6T0_9TELE</name>
<sequence>MIKYKNCCSAVGSNSAESEQRVSSLWLQTTVHSDPHPPGACASDVAMRGTVELQSDASFVECVCVSYPSAPQCVMGRREADRGSVVLWVSVLLGKLWSQKARQTFRVHRRPQGDGLGQLQANVKVLTGSNVKAVVCMSSRYCATWKM</sequence>
<accession>A0ABV0W6T0</accession>
<dbReference type="EMBL" id="JAHRIM010031845">
    <property type="protein sequence ID" value="MEQ2265271.1"/>
    <property type="molecule type" value="Genomic_DNA"/>
</dbReference>
<evidence type="ECO:0000313" key="1">
    <source>
        <dbReference type="EMBL" id="MEQ2265271.1"/>
    </source>
</evidence>
<evidence type="ECO:0000313" key="2">
    <source>
        <dbReference type="Proteomes" id="UP001444071"/>
    </source>
</evidence>
<proteinExistence type="predicted"/>
<reference evidence="1 2" key="1">
    <citation type="submission" date="2021-06" db="EMBL/GenBank/DDBJ databases">
        <authorList>
            <person name="Palmer J.M."/>
        </authorList>
    </citation>
    <scope>NUCLEOTIDE SEQUENCE [LARGE SCALE GENOMIC DNA]</scope>
    <source>
        <strain evidence="1 2">XR_2019</strain>
        <tissue evidence="1">Muscle</tissue>
    </source>
</reference>
<dbReference type="Proteomes" id="UP001444071">
    <property type="component" value="Unassembled WGS sequence"/>
</dbReference>
<comment type="caution">
    <text evidence="1">The sequence shown here is derived from an EMBL/GenBank/DDBJ whole genome shotgun (WGS) entry which is preliminary data.</text>
</comment>